<evidence type="ECO:0000313" key="2">
    <source>
        <dbReference type="Proteomes" id="UP000504636"/>
    </source>
</evidence>
<reference evidence="1 3" key="1">
    <citation type="journal article" date="2020" name="Stud. Mycol.">
        <title>101 Dothideomycetes genomes: a test case for predicting lifestyles and emergence of pathogens.</title>
        <authorList>
            <person name="Haridas S."/>
            <person name="Albert R."/>
            <person name="Binder M."/>
            <person name="Bloem J."/>
            <person name="Labutti K."/>
            <person name="Salamov A."/>
            <person name="Andreopoulos B."/>
            <person name="Baker S."/>
            <person name="Barry K."/>
            <person name="Bills G."/>
            <person name="Bluhm B."/>
            <person name="Cannon C."/>
            <person name="Castanera R."/>
            <person name="Culley D."/>
            <person name="Daum C."/>
            <person name="Ezra D."/>
            <person name="Gonzalez J."/>
            <person name="Henrissat B."/>
            <person name="Kuo A."/>
            <person name="Liang C."/>
            <person name="Lipzen A."/>
            <person name="Lutzoni F."/>
            <person name="Magnuson J."/>
            <person name="Mondo S."/>
            <person name="Nolan M."/>
            <person name="Ohm R."/>
            <person name="Pangilinan J."/>
            <person name="Park H.-J."/>
            <person name="Ramirez L."/>
            <person name="Alfaro M."/>
            <person name="Sun H."/>
            <person name="Tritt A."/>
            <person name="Yoshinaga Y."/>
            <person name="Zwiers L.-H."/>
            <person name="Turgeon B."/>
            <person name="Goodwin S."/>
            <person name="Spatafora J."/>
            <person name="Crous P."/>
            <person name="Grigoriev I."/>
        </authorList>
    </citation>
    <scope>NUCLEOTIDE SEQUENCE</scope>
    <source>
        <strain evidence="1 3">CBS 304.34</strain>
    </source>
</reference>
<gene>
    <name evidence="1 3" type="ORF">BDZ99DRAFT_464767</name>
</gene>
<keyword evidence="2" id="KW-1185">Reference proteome</keyword>
<dbReference type="GeneID" id="54461293"/>
<evidence type="ECO:0000313" key="3">
    <source>
        <dbReference type="RefSeq" id="XP_033574826.1"/>
    </source>
</evidence>
<protein>
    <submittedName>
        <fullName evidence="1 3">Uncharacterized protein</fullName>
    </submittedName>
</protein>
<evidence type="ECO:0000313" key="1">
    <source>
        <dbReference type="EMBL" id="KAF2807862.1"/>
    </source>
</evidence>
<reference evidence="3" key="2">
    <citation type="submission" date="2020-04" db="EMBL/GenBank/DDBJ databases">
        <authorList>
            <consortium name="NCBI Genome Project"/>
        </authorList>
    </citation>
    <scope>NUCLEOTIDE SEQUENCE</scope>
    <source>
        <strain evidence="3">CBS 304.34</strain>
    </source>
</reference>
<proteinExistence type="predicted"/>
<reference evidence="3" key="3">
    <citation type="submission" date="2025-04" db="UniProtKB">
        <authorList>
            <consortium name="RefSeq"/>
        </authorList>
    </citation>
    <scope>IDENTIFICATION</scope>
    <source>
        <strain evidence="3">CBS 304.34</strain>
    </source>
</reference>
<dbReference type="RefSeq" id="XP_033574826.1">
    <property type="nucleotide sequence ID" value="XM_033720400.1"/>
</dbReference>
<accession>A0A6A6YGD0</accession>
<name>A0A6A6YGD0_9PEZI</name>
<sequence length="52" mass="6007">MFPFAILWLLFRILALFRFVHFRICGCVHVCIIVRVIFGLGLSLIQVPISNC</sequence>
<dbReference type="EMBL" id="MU003704">
    <property type="protein sequence ID" value="KAF2807862.1"/>
    <property type="molecule type" value="Genomic_DNA"/>
</dbReference>
<dbReference type="AlphaFoldDB" id="A0A6A6YGD0"/>
<organism evidence="1">
    <name type="scientific">Mytilinidion resinicola</name>
    <dbReference type="NCBI Taxonomy" id="574789"/>
    <lineage>
        <taxon>Eukaryota</taxon>
        <taxon>Fungi</taxon>
        <taxon>Dikarya</taxon>
        <taxon>Ascomycota</taxon>
        <taxon>Pezizomycotina</taxon>
        <taxon>Dothideomycetes</taxon>
        <taxon>Pleosporomycetidae</taxon>
        <taxon>Mytilinidiales</taxon>
        <taxon>Mytilinidiaceae</taxon>
        <taxon>Mytilinidion</taxon>
    </lineage>
</organism>
<dbReference type="Proteomes" id="UP000504636">
    <property type="component" value="Unplaced"/>
</dbReference>